<proteinExistence type="predicted"/>
<reference evidence="2" key="1">
    <citation type="submission" date="2020-05" db="EMBL/GenBank/DDBJ databases">
        <authorList>
            <person name="Chiriac C."/>
            <person name="Salcher M."/>
            <person name="Ghai R."/>
            <person name="Kavagutti S V."/>
        </authorList>
    </citation>
    <scope>NUCLEOTIDE SEQUENCE</scope>
</reference>
<organism evidence="2">
    <name type="scientific">uncultured Caudovirales phage</name>
    <dbReference type="NCBI Taxonomy" id="2100421"/>
    <lineage>
        <taxon>Viruses</taxon>
        <taxon>Duplodnaviria</taxon>
        <taxon>Heunggongvirae</taxon>
        <taxon>Uroviricota</taxon>
        <taxon>Caudoviricetes</taxon>
        <taxon>Peduoviridae</taxon>
        <taxon>Maltschvirus</taxon>
        <taxon>Maltschvirus maltsch</taxon>
    </lineage>
</organism>
<protein>
    <submittedName>
        <fullName evidence="2">Uncharacterized protein</fullName>
    </submittedName>
</protein>
<dbReference type="EMBL" id="LR796187">
    <property type="protein sequence ID" value="CAB4125516.1"/>
    <property type="molecule type" value="Genomic_DNA"/>
</dbReference>
<evidence type="ECO:0000313" key="2">
    <source>
        <dbReference type="EMBL" id="CAB5208422.1"/>
    </source>
</evidence>
<sequence>MFKIIKSDRRYNGFNHFKYIVDVQRSTDWGANVLEYNIMRNWCIDTWGSSCELTDWQVLNHSFKEHTLNQHWCWQTEHGNRRIYLRTDKEANWFKLKYGN</sequence>
<evidence type="ECO:0000313" key="1">
    <source>
        <dbReference type="EMBL" id="CAB4125516.1"/>
    </source>
</evidence>
<name>A0A6J7WDI0_9CAUD</name>
<accession>A0A6J7WDI0</accession>
<dbReference type="EMBL" id="LR798231">
    <property type="protein sequence ID" value="CAB5208422.1"/>
    <property type="molecule type" value="Genomic_DNA"/>
</dbReference>
<gene>
    <name evidence="2" type="ORF">UFOVP181_18</name>
    <name evidence="1" type="ORF">UFOVP57_145</name>
</gene>